<protein>
    <recommendedName>
        <fullName evidence="9">Mitochondrial import inner membrane translocase subunit Tim21</fullName>
    </recommendedName>
</protein>
<gene>
    <name evidence="10" type="ORF">MKW98_017228</name>
</gene>
<keyword evidence="7 9" id="KW-0496">Mitochondrion</keyword>
<dbReference type="FunFam" id="3.10.450.320:FF:000002">
    <property type="entry name" value="Mitochondrial import inner membrane translocase subunit tim21"/>
    <property type="match status" value="1"/>
</dbReference>
<dbReference type="Gene3D" id="3.10.450.320">
    <property type="entry name" value="Mitochondrial import inner membrane translocase subunit Tim21"/>
    <property type="match status" value="1"/>
</dbReference>
<dbReference type="PANTHER" id="PTHR13032:SF6">
    <property type="entry name" value="MITOCHONDRIAL IMPORT INNER MEMBRANE TRANSLOCASE SUBUNIT TIM21"/>
    <property type="match status" value="1"/>
</dbReference>
<dbReference type="Pfam" id="PF08294">
    <property type="entry name" value="TIM21"/>
    <property type="match status" value="1"/>
</dbReference>
<reference evidence="10" key="1">
    <citation type="submission" date="2022-04" db="EMBL/GenBank/DDBJ databases">
        <title>A functionally conserved STORR gene fusion in Papaver species that diverged 16.8 million years ago.</title>
        <authorList>
            <person name="Catania T."/>
        </authorList>
    </citation>
    <scope>NUCLEOTIDE SEQUENCE</scope>
    <source>
        <strain evidence="10">S-188037</strain>
    </source>
</reference>
<dbReference type="GO" id="GO:0005744">
    <property type="term" value="C:TIM23 mitochondrial import inner membrane translocase complex"/>
    <property type="evidence" value="ECO:0007669"/>
    <property type="project" value="UniProtKB-UniRule"/>
</dbReference>
<evidence type="ECO:0000256" key="4">
    <source>
        <dbReference type="ARBA" id="ARBA00022792"/>
    </source>
</evidence>
<comment type="function">
    <text evidence="9">Essential component of the TIM23 complex, a complex that mediates the translocation of transit peptide-containing proteins across the mitochondrial inner membrane.</text>
</comment>
<keyword evidence="9" id="KW-0653">Protein transport</keyword>
<evidence type="ECO:0000256" key="5">
    <source>
        <dbReference type="ARBA" id="ARBA00022946"/>
    </source>
</evidence>
<dbReference type="EMBL" id="JAJJMB010009300">
    <property type="protein sequence ID" value="KAI3914464.1"/>
    <property type="molecule type" value="Genomic_DNA"/>
</dbReference>
<accession>A0AAD4XGD2</accession>
<keyword evidence="8 9" id="KW-0472">Membrane</keyword>
<keyword evidence="3 9" id="KW-0812">Transmembrane</keyword>
<comment type="subcellular location">
    <subcellularLocation>
        <location evidence="1 9">Mitochondrion inner membrane</location>
        <topology evidence="1 9">Single-pass membrane protein</topology>
    </subcellularLocation>
</comment>
<dbReference type="InterPro" id="IPR038552">
    <property type="entry name" value="Tim21_IMS_sf"/>
</dbReference>
<evidence type="ECO:0000256" key="9">
    <source>
        <dbReference type="RuleBase" id="RU367142"/>
    </source>
</evidence>
<evidence type="ECO:0000256" key="3">
    <source>
        <dbReference type="ARBA" id="ARBA00022692"/>
    </source>
</evidence>
<dbReference type="PANTHER" id="PTHR13032">
    <property type="entry name" value="MITOCHONDRIAL IMPORT INNER MEMBRANE TRANSLOCASE SUBUNIT TIM21"/>
    <property type="match status" value="1"/>
</dbReference>
<evidence type="ECO:0000256" key="2">
    <source>
        <dbReference type="ARBA" id="ARBA00010867"/>
    </source>
</evidence>
<comment type="similarity">
    <text evidence="2 9">Belongs to the TIM21 family.</text>
</comment>
<keyword evidence="4 9" id="KW-0999">Mitochondrion inner membrane</keyword>
<evidence type="ECO:0000256" key="6">
    <source>
        <dbReference type="ARBA" id="ARBA00022989"/>
    </source>
</evidence>
<dbReference type="AlphaFoldDB" id="A0AAD4XGD2"/>
<keyword evidence="11" id="KW-1185">Reference proteome</keyword>
<name>A0AAD4XGD2_9MAGN</name>
<keyword evidence="5" id="KW-0809">Transit peptide</keyword>
<dbReference type="Proteomes" id="UP001202328">
    <property type="component" value="Unassembled WGS sequence"/>
</dbReference>
<sequence length="296" mass="32960">MHRIKYKLAKSRSLIKNGLSSLLKTQNEFHSTSLSTTIGKNLSDIIPAVGLHPSSVSKTIAKPKWLKREFVTVGGAHFKGAQTRESTVALLTPHQLNKYNGGHKNLPCFVRSLASSSASQSGQKHNESRKDLKTTVEDPFDELTDKIPQKPVTFTEGASYSFIIIAGLGVAIAAGYAVVKELILEPEEYKIFNKALARIQDDHQVKSKIGSPITGYGQESRNRAARQRIPHRVWTDEDGVEHVEVNFYIRGPHGAGKVYSEMFKNQADKQWKFMFLIVEIKSPHPAQLILESFIPA</sequence>
<keyword evidence="9" id="KW-0813">Transport</keyword>
<evidence type="ECO:0000256" key="8">
    <source>
        <dbReference type="ARBA" id="ARBA00023136"/>
    </source>
</evidence>
<feature type="transmembrane region" description="Helical" evidence="9">
    <location>
        <begin position="160"/>
        <end position="179"/>
    </location>
</feature>
<evidence type="ECO:0000313" key="11">
    <source>
        <dbReference type="Proteomes" id="UP001202328"/>
    </source>
</evidence>
<comment type="caution">
    <text evidence="10">The sequence shown here is derived from an EMBL/GenBank/DDBJ whole genome shotgun (WGS) entry which is preliminary data.</text>
</comment>
<keyword evidence="6 9" id="KW-1133">Transmembrane helix</keyword>
<dbReference type="InterPro" id="IPR013261">
    <property type="entry name" value="Tim21"/>
</dbReference>
<keyword evidence="9" id="KW-0811">Translocation</keyword>
<dbReference type="GO" id="GO:0030150">
    <property type="term" value="P:protein import into mitochondrial matrix"/>
    <property type="evidence" value="ECO:0007669"/>
    <property type="project" value="UniProtKB-UniRule"/>
</dbReference>
<organism evidence="10 11">
    <name type="scientific">Papaver atlanticum</name>
    <dbReference type="NCBI Taxonomy" id="357466"/>
    <lineage>
        <taxon>Eukaryota</taxon>
        <taxon>Viridiplantae</taxon>
        <taxon>Streptophyta</taxon>
        <taxon>Embryophyta</taxon>
        <taxon>Tracheophyta</taxon>
        <taxon>Spermatophyta</taxon>
        <taxon>Magnoliopsida</taxon>
        <taxon>Ranunculales</taxon>
        <taxon>Papaveraceae</taxon>
        <taxon>Papaveroideae</taxon>
        <taxon>Papaver</taxon>
    </lineage>
</organism>
<evidence type="ECO:0000313" key="10">
    <source>
        <dbReference type="EMBL" id="KAI3914464.1"/>
    </source>
</evidence>
<evidence type="ECO:0000256" key="7">
    <source>
        <dbReference type="ARBA" id="ARBA00023128"/>
    </source>
</evidence>
<comment type="subunit">
    <text evidence="9">Component of the TIM23 complex.</text>
</comment>
<evidence type="ECO:0000256" key="1">
    <source>
        <dbReference type="ARBA" id="ARBA00004434"/>
    </source>
</evidence>
<proteinExistence type="inferred from homology"/>